<accession>S8AH37</accession>
<dbReference type="Pfam" id="PF12927">
    <property type="entry name" value="DUF3835"/>
    <property type="match status" value="1"/>
</dbReference>
<dbReference type="HOGENOM" id="CLU_030204_0_0_1"/>
<dbReference type="InterPro" id="IPR039553">
    <property type="entry name" value="Prefoldin-like"/>
</dbReference>
<evidence type="ECO:0000313" key="4">
    <source>
        <dbReference type="Proteomes" id="UP000015100"/>
    </source>
</evidence>
<feature type="region of interest" description="Disordered" evidence="1">
    <location>
        <begin position="379"/>
        <end position="529"/>
    </location>
</feature>
<feature type="compositionally biased region" description="Basic and acidic residues" evidence="1">
    <location>
        <begin position="429"/>
        <end position="448"/>
    </location>
</feature>
<organism evidence="3 4">
    <name type="scientific">Dactylellina haptotyla (strain CBS 200.50)</name>
    <name type="common">Nematode-trapping fungus</name>
    <name type="synonym">Monacrosporium haptotylum</name>
    <dbReference type="NCBI Taxonomy" id="1284197"/>
    <lineage>
        <taxon>Eukaryota</taxon>
        <taxon>Fungi</taxon>
        <taxon>Dikarya</taxon>
        <taxon>Ascomycota</taxon>
        <taxon>Pezizomycotina</taxon>
        <taxon>Orbiliomycetes</taxon>
        <taxon>Orbiliales</taxon>
        <taxon>Orbiliaceae</taxon>
        <taxon>Dactylellina</taxon>
    </lineage>
</organism>
<feature type="region of interest" description="Disordered" evidence="1">
    <location>
        <begin position="332"/>
        <end position="362"/>
    </location>
</feature>
<gene>
    <name evidence="3" type="ORF">H072_3850</name>
</gene>
<feature type="domain" description="DUF3835" evidence="2">
    <location>
        <begin position="691"/>
        <end position="758"/>
    </location>
</feature>
<protein>
    <recommendedName>
        <fullName evidence="2">DUF3835 domain-containing protein</fullName>
    </recommendedName>
</protein>
<feature type="region of interest" description="Disordered" evidence="1">
    <location>
        <begin position="184"/>
        <end position="274"/>
    </location>
</feature>
<name>S8AH37_DACHA</name>
<dbReference type="InterPro" id="IPR052255">
    <property type="entry name" value="RNA_pol_II_subunit5-mediator"/>
</dbReference>
<feature type="compositionally biased region" description="Low complexity" evidence="1">
    <location>
        <begin position="629"/>
        <end position="651"/>
    </location>
</feature>
<feature type="region of interest" description="Disordered" evidence="1">
    <location>
        <begin position="544"/>
        <end position="705"/>
    </location>
</feature>
<feature type="compositionally biased region" description="Basic and acidic residues" evidence="1">
    <location>
        <begin position="569"/>
        <end position="579"/>
    </location>
</feature>
<dbReference type="GO" id="GO:0000122">
    <property type="term" value="P:negative regulation of transcription by RNA polymerase II"/>
    <property type="evidence" value="ECO:0007669"/>
    <property type="project" value="TreeGrafter"/>
</dbReference>
<dbReference type="AlphaFoldDB" id="S8AH37"/>
<evidence type="ECO:0000313" key="3">
    <source>
        <dbReference type="EMBL" id="EPS42194.1"/>
    </source>
</evidence>
<keyword evidence="4" id="KW-1185">Reference proteome</keyword>
<dbReference type="GO" id="GO:0019212">
    <property type="term" value="F:phosphatase inhibitor activity"/>
    <property type="evidence" value="ECO:0007669"/>
    <property type="project" value="TreeGrafter"/>
</dbReference>
<feature type="compositionally biased region" description="Acidic residues" evidence="1">
    <location>
        <begin position="334"/>
        <end position="359"/>
    </location>
</feature>
<dbReference type="eggNOG" id="ENOG502RP8H">
    <property type="taxonomic scope" value="Eukaryota"/>
</dbReference>
<evidence type="ECO:0000259" key="2">
    <source>
        <dbReference type="Pfam" id="PF12927"/>
    </source>
</evidence>
<proteinExistence type="predicted"/>
<dbReference type="GO" id="GO:0003682">
    <property type="term" value="F:chromatin binding"/>
    <property type="evidence" value="ECO:0007669"/>
    <property type="project" value="TreeGrafter"/>
</dbReference>
<reference evidence="3 4" key="1">
    <citation type="journal article" date="2013" name="PLoS Genet.">
        <title>Genomic mechanisms accounting for the adaptation to parasitism in nematode-trapping fungi.</title>
        <authorList>
            <person name="Meerupati T."/>
            <person name="Andersson K.M."/>
            <person name="Friman E."/>
            <person name="Kumar D."/>
            <person name="Tunlid A."/>
            <person name="Ahren D."/>
        </authorList>
    </citation>
    <scope>NUCLEOTIDE SEQUENCE [LARGE SCALE GENOMIC DNA]</scope>
    <source>
        <strain evidence="3 4">CBS 200.50</strain>
    </source>
</reference>
<dbReference type="Pfam" id="PF13758">
    <property type="entry name" value="Prefoldin_3"/>
    <property type="match status" value="1"/>
</dbReference>
<comment type="caution">
    <text evidence="3">The sequence shown here is derived from an EMBL/GenBank/DDBJ whole genome shotgun (WGS) entry which is preliminary data.</text>
</comment>
<dbReference type="EMBL" id="AQGS01000129">
    <property type="protein sequence ID" value="EPS42194.1"/>
    <property type="molecule type" value="Genomic_DNA"/>
</dbReference>
<reference evidence="4" key="2">
    <citation type="submission" date="2013-04" db="EMBL/GenBank/DDBJ databases">
        <title>Genomic mechanisms accounting for the adaptation to parasitism in nematode-trapping fungi.</title>
        <authorList>
            <person name="Ahren D.G."/>
        </authorList>
    </citation>
    <scope>NUCLEOTIDE SEQUENCE [LARGE SCALE GENOMIC DNA]</scope>
    <source>
        <strain evidence="4">CBS 200.50</strain>
    </source>
</reference>
<dbReference type="InterPro" id="IPR024325">
    <property type="entry name" value="DUF3835"/>
</dbReference>
<sequence>MDTVEVTEKQRKQLEESVIKLRKALKHWQVHSAEYEGLKEEILALPKTATRDDILAIADDFGGDVITREEITSFLGDREGIKRRPVQVAEAVRHRIDYVQENIDKIEKQLELGEVTLDNVRVIENSGQLTNEEGLPVMDIREELDDKGKIIKSNVNPAAGGSAQPFNVQAAIESFQPLVDTLAKKQKDKEDATKSKEKSKEKPKQAPSSSPSSSKAPSSAKPTTAAPAKKVPTKDQIQHKPKPTPKPQARTPKRIQATEKEYSPQSGMVLTEKRVKPALVPDVKEKAPAPIKEEGPSIKEIVAAPPEPTSFITSDEQLEEAAKKEGVARIRILEDDEDEDSDASDDPFENLPEVEETEEERLMREEMIKYNMREMNNIVAEIELDEEDDEEDDDDDDDYDYDDDDDDDDGTDDEEDDQWGRSKGQLVSDRVRREMMKLQKKIEAREKAAQVAAEVKSEPTDASIKPVTTVEAPPEAPKKEKKKSTEKKGVRFAEDLDIAPAPVPIIKPPSNASELVRDGFDNEDIDPSILDMVFGPGTKDQEERYFQNSTEEPKKKLPSLFKAARQVQKVKEQVDMEKSTRKKAPKPNVVERQTAPSPGSYEIIERTVSMGAPTPPVAPKVTGKMPLRKTAASKSNTSKAASKTAESSESSVLDPLGDELSDEDRPIMASSVIERAPTWQKPSDPAAPTPPTQRAPRAPDELDPDFHQREVTGAYFAMRNKLIQRQGGYVESEEEKTIVPIDENLDKRKVSRFKAGRVKNQLP</sequence>
<feature type="compositionally biased region" description="Low complexity" evidence="1">
    <location>
        <begin position="205"/>
        <end position="230"/>
    </location>
</feature>
<dbReference type="Proteomes" id="UP000015100">
    <property type="component" value="Unassembled WGS sequence"/>
</dbReference>
<dbReference type="OMA" id="LNARGMW"/>
<feature type="compositionally biased region" description="Acidic residues" evidence="1">
    <location>
        <begin position="382"/>
        <end position="417"/>
    </location>
</feature>
<feature type="compositionally biased region" description="Basic and acidic residues" evidence="1">
    <location>
        <begin position="544"/>
        <end position="555"/>
    </location>
</feature>
<dbReference type="OrthoDB" id="21413at2759"/>
<dbReference type="PANTHER" id="PTHR15111">
    <property type="entry name" value="RNA POLYMERASE II SUBUNIT 5-MEDIATING PROTEIN NNX3"/>
    <property type="match status" value="1"/>
</dbReference>
<dbReference type="PANTHER" id="PTHR15111:SF0">
    <property type="entry name" value="UNCONVENTIONAL PREFOLDIN RPB5 INTERACTOR 1"/>
    <property type="match status" value="1"/>
</dbReference>
<evidence type="ECO:0000256" key="1">
    <source>
        <dbReference type="SAM" id="MobiDB-lite"/>
    </source>
</evidence>
<feature type="compositionally biased region" description="Basic and acidic residues" evidence="1">
    <location>
        <begin position="184"/>
        <end position="204"/>
    </location>
</feature>
<dbReference type="GO" id="GO:0003714">
    <property type="term" value="F:transcription corepressor activity"/>
    <property type="evidence" value="ECO:0007669"/>
    <property type="project" value="TreeGrafter"/>
</dbReference>